<dbReference type="InterPro" id="IPR001715">
    <property type="entry name" value="CH_dom"/>
</dbReference>
<feature type="compositionally biased region" description="Polar residues" evidence="1">
    <location>
        <begin position="617"/>
        <end position="632"/>
    </location>
</feature>
<feature type="compositionally biased region" description="Low complexity" evidence="1">
    <location>
        <begin position="501"/>
        <end position="510"/>
    </location>
</feature>
<protein>
    <submittedName>
        <fullName evidence="3">Calponin</fullName>
    </submittedName>
</protein>
<dbReference type="PRINTS" id="PR00888">
    <property type="entry name" value="SM22CALPONIN"/>
</dbReference>
<comment type="caution">
    <text evidence="3">The sequence shown here is derived from an EMBL/GenBank/DDBJ whole genome shotgun (WGS) entry which is preliminary data.</text>
</comment>
<dbReference type="Proteomes" id="UP000774617">
    <property type="component" value="Unassembled WGS sequence"/>
</dbReference>
<dbReference type="InterPro" id="IPR050606">
    <property type="entry name" value="Calponin-like"/>
</dbReference>
<dbReference type="InterPro" id="IPR036872">
    <property type="entry name" value="CH_dom_sf"/>
</dbReference>
<accession>A0ABQ8GQU9</accession>
<dbReference type="EMBL" id="JAGTJR010000003">
    <property type="protein sequence ID" value="KAH7062567.1"/>
    <property type="molecule type" value="Genomic_DNA"/>
</dbReference>
<name>A0ABQ8GQU9_9PEZI</name>
<dbReference type="PANTHER" id="PTHR47385">
    <property type="entry name" value="CALPONIN"/>
    <property type="match status" value="1"/>
</dbReference>
<dbReference type="SMART" id="SM00033">
    <property type="entry name" value="CH"/>
    <property type="match status" value="1"/>
</dbReference>
<feature type="region of interest" description="Disordered" evidence="1">
    <location>
        <begin position="257"/>
        <end position="651"/>
    </location>
</feature>
<sequence>MASVSSLDQDMRRLRMQKAKDPAAVSETTKWIEDTLGQKLPPGDLMDVLKDGTILCQLASLAVPGIKFKKSAMPFMQMENISHFLKACEQPPISLPAHDRFLTVDLFEKKDPAQVLQCLGSFSRAAHALDSSKFPTCIGPKMGGSGSIPSPSATGNGSLSPGLSGRSRGLSNSSNGGTSGNRPPPLRALSPALTGGSNSSRTSNGTKSPGPVSSWSKRTDERVTSPAWNIAQYGYMGGANQGSQGVAFGARRQITTAAPHIPNAAEKERKRKEQEAEAERKRVQAEEADAQRRAEREAEEQRARAEEERRWEEETRRQREEEKRKVEHQKREWEEQERKWKADEEARLREEREAEEKLEKETQRKRATSDARLRGQFLSQYQAEQNVKPRSRQVSRNDPEREAERERIAQLERQLAEAKEREKEYQREREERIHGSRPSTARPPSPPESNVSWAGDEREYLRQQWNEHNNDRAAPALPSRPLPDPALVSPPPTSPRPLPNPSDYVSAKSPVSPPPASSNRTDRFLASNPAPFSPPPKKHSAASEIGFTSAAERAAEDARRVAAQQKTKAGGWASKSLLEREMERERQRQKEWEEGQKKIKESPRDETAGSKPGASWDVNQYGYTGGDSQNKVGTGIGFGGRRQIIGPRPRP</sequence>
<dbReference type="Pfam" id="PF00307">
    <property type="entry name" value="CH"/>
    <property type="match status" value="1"/>
</dbReference>
<dbReference type="PROSITE" id="PS50021">
    <property type="entry name" value="CH"/>
    <property type="match status" value="1"/>
</dbReference>
<proteinExistence type="predicted"/>
<dbReference type="SUPFAM" id="SSF47576">
    <property type="entry name" value="Calponin-homology domain, CH-domain"/>
    <property type="match status" value="1"/>
</dbReference>
<keyword evidence="4" id="KW-1185">Reference proteome</keyword>
<gene>
    <name evidence="3" type="ORF">B0J12DRAFT_763905</name>
</gene>
<feature type="compositionally biased region" description="Low complexity" evidence="1">
    <location>
        <begin position="641"/>
        <end position="651"/>
    </location>
</feature>
<feature type="domain" description="Calponin-homology (CH)" evidence="2">
    <location>
        <begin position="22"/>
        <end position="127"/>
    </location>
</feature>
<feature type="compositionally biased region" description="Basic and acidic residues" evidence="1">
    <location>
        <begin position="395"/>
        <end position="434"/>
    </location>
</feature>
<feature type="region of interest" description="Disordered" evidence="1">
    <location>
        <begin position="140"/>
        <end position="221"/>
    </location>
</feature>
<dbReference type="PANTHER" id="PTHR47385:SF14">
    <property type="entry name" value="TRANSGELIN"/>
    <property type="match status" value="1"/>
</dbReference>
<evidence type="ECO:0000256" key="1">
    <source>
        <dbReference type="SAM" id="MobiDB-lite"/>
    </source>
</evidence>
<evidence type="ECO:0000259" key="2">
    <source>
        <dbReference type="PROSITE" id="PS50021"/>
    </source>
</evidence>
<feature type="compositionally biased region" description="Basic and acidic residues" evidence="1">
    <location>
        <begin position="265"/>
        <end position="373"/>
    </location>
</feature>
<feature type="compositionally biased region" description="Low complexity" evidence="1">
    <location>
        <begin position="154"/>
        <end position="176"/>
    </location>
</feature>
<feature type="compositionally biased region" description="Low complexity" evidence="1">
    <location>
        <begin position="187"/>
        <end position="208"/>
    </location>
</feature>
<dbReference type="InterPro" id="IPR003096">
    <property type="entry name" value="SM22_calponin"/>
</dbReference>
<dbReference type="Gene3D" id="1.10.418.10">
    <property type="entry name" value="Calponin-like domain"/>
    <property type="match status" value="1"/>
</dbReference>
<dbReference type="CDD" id="cd21210">
    <property type="entry name" value="CH_SCP1-like"/>
    <property type="match status" value="1"/>
</dbReference>
<feature type="compositionally biased region" description="Pro residues" evidence="1">
    <location>
        <begin position="478"/>
        <end position="500"/>
    </location>
</feature>
<feature type="compositionally biased region" description="Basic and acidic residues" evidence="1">
    <location>
        <begin position="577"/>
        <end position="608"/>
    </location>
</feature>
<evidence type="ECO:0000313" key="4">
    <source>
        <dbReference type="Proteomes" id="UP000774617"/>
    </source>
</evidence>
<organism evidence="3 4">
    <name type="scientific">Macrophomina phaseolina</name>
    <dbReference type="NCBI Taxonomy" id="35725"/>
    <lineage>
        <taxon>Eukaryota</taxon>
        <taxon>Fungi</taxon>
        <taxon>Dikarya</taxon>
        <taxon>Ascomycota</taxon>
        <taxon>Pezizomycotina</taxon>
        <taxon>Dothideomycetes</taxon>
        <taxon>Dothideomycetes incertae sedis</taxon>
        <taxon>Botryosphaeriales</taxon>
        <taxon>Botryosphaeriaceae</taxon>
        <taxon>Macrophomina</taxon>
    </lineage>
</organism>
<reference evidence="3 4" key="1">
    <citation type="journal article" date="2021" name="Nat. Commun.">
        <title>Genetic determinants of endophytism in the Arabidopsis root mycobiome.</title>
        <authorList>
            <person name="Mesny F."/>
            <person name="Miyauchi S."/>
            <person name="Thiergart T."/>
            <person name="Pickel B."/>
            <person name="Atanasova L."/>
            <person name="Karlsson M."/>
            <person name="Huettel B."/>
            <person name="Barry K.W."/>
            <person name="Haridas S."/>
            <person name="Chen C."/>
            <person name="Bauer D."/>
            <person name="Andreopoulos W."/>
            <person name="Pangilinan J."/>
            <person name="LaButti K."/>
            <person name="Riley R."/>
            <person name="Lipzen A."/>
            <person name="Clum A."/>
            <person name="Drula E."/>
            <person name="Henrissat B."/>
            <person name="Kohler A."/>
            <person name="Grigoriev I.V."/>
            <person name="Martin F.M."/>
            <person name="Hacquard S."/>
        </authorList>
    </citation>
    <scope>NUCLEOTIDE SEQUENCE [LARGE SCALE GENOMIC DNA]</scope>
    <source>
        <strain evidence="3 4">MPI-SDFR-AT-0080</strain>
    </source>
</reference>
<evidence type="ECO:0000313" key="3">
    <source>
        <dbReference type="EMBL" id="KAH7062567.1"/>
    </source>
</evidence>